<dbReference type="STRING" id="298654.FraEuI1c_7053"/>
<dbReference type="RefSeq" id="WP_013428129.1">
    <property type="nucleotide sequence ID" value="NC_014666.1"/>
</dbReference>
<dbReference type="SMART" id="SM00257">
    <property type="entry name" value="LysM"/>
    <property type="match status" value="1"/>
</dbReference>
<dbReference type="Pfam" id="PF19266">
    <property type="entry name" value="CIS_tube"/>
    <property type="match status" value="1"/>
</dbReference>
<dbReference type="PROSITE" id="PS51782">
    <property type="entry name" value="LYSM"/>
    <property type="match status" value="1"/>
</dbReference>
<dbReference type="AlphaFoldDB" id="E3IXB8"/>
<gene>
    <name evidence="2" type="ordered locus">FraEuI1c_7053</name>
</gene>
<accession>E3IXB8</accession>
<name>E3IXB8_PSEI1</name>
<protein>
    <submittedName>
        <fullName evidence="2">Peptidoglycan-binding lysin domain protein</fullName>
    </submittedName>
</protein>
<dbReference type="InterPro" id="IPR036779">
    <property type="entry name" value="LysM_dom_sf"/>
</dbReference>
<dbReference type="EMBL" id="CP002299">
    <property type="protein sequence ID" value="ADP85018.1"/>
    <property type="molecule type" value="Genomic_DNA"/>
</dbReference>
<dbReference type="SUPFAM" id="SSF54106">
    <property type="entry name" value="LysM domain"/>
    <property type="match status" value="1"/>
</dbReference>
<sequence>MTLINPPAGGPRGDSLEKLTIFYRKDGVEPTFVEALFNPAEISRSRTIEWEKPVAGLIAKVPYQPRRDFVAVRPETLSVSLFFDTCESRADADSRVAGLLTNLAAPGSPFDSGTASDVTRLTRRVVELAQVDRETHEPPVCQLSWGRYAHIFTGVLTQLDQRFTMFLPDGTPVRATLDCTFAESPTLAAARAGELHSADVVKSRVVRRGDTLHSIAAREYGDPALWKEIARANGITNPLRVSPGTVLTIPRLDG</sequence>
<dbReference type="CDD" id="cd00118">
    <property type="entry name" value="LysM"/>
    <property type="match status" value="1"/>
</dbReference>
<dbReference type="OrthoDB" id="9815939at2"/>
<dbReference type="HOGENOM" id="CLU_075813_1_1_11"/>
<dbReference type="KEGG" id="fri:FraEuI1c_7053"/>
<keyword evidence="3" id="KW-1185">Reference proteome</keyword>
<dbReference type="InterPro" id="IPR045361">
    <property type="entry name" value="CIS_tube_prot_N"/>
</dbReference>
<dbReference type="PANTHER" id="PTHR34700:SF4">
    <property type="entry name" value="PHAGE-LIKE ELEMENT PBSX PROTEIN XKDP"/>
    <property type="match status" value="1"/>
</dbReference>
<reference evidence="2 3" key="1">
    <citation type="submission" date="2010-10" db="EMBL/GenBank/DDBJ databases">
        <title>Complete sequence of Frankia sp. EuI1c.</title>
        <authorList>
            <consortium name="US DOE Joint Genome Institute"/>
            <person name="Lucas S."/>
            <person name="Copeland A."/>
            <person name="Lapidus A."/>
            <person name="Cheng J.-F."/>
            <person name="Bruce D."/>
            <person name="Goodwin L."/>
            <person name="Pitluck S."/>
            <person name="Chertkov O."/>
            <person name="Detter J.C."/>
            <person name="Han C."/>
            <person name="Tapia R."/>
            <person name="Land M."/>
            <person name="Hauser L."/>
            <person name="Jeffries C."/>
            <person name="Kyrpides N."/>
            <person name="Ivanova N."/>
            <person name="Mikhailova N."/>
            <person name="Beauchemin N."/>
            <person name="Sen A."/>
            <person name="Sur S.A."/>
            <person name="Gtari M."/>
            <person name="Wall L."/>
            <person name="Tisa L."/>
            <person name="Woyke T."/>
        </authorList>
    </citation>
    <scope>NUCLEOTIDE SEQUENCE [LARGE SCALE GENOMIC DNA]</scope>
    <source>
        <strain evidence="3">DSM 45817 / CECT 9037 / EuI1c</strain>
    </source>
</reference>
<proteinExistence type="predicted"/>
<dbReference type="Pfam" id="PF01476">
    <property type="entry name" value="LysM"/>
    <property type="match status" value="1"/>
</dbReference>
<dbReference type="InterPro" id="IPR052196">
    <property type="entry name" value="Bact_Kbp"/>
</dbReference>
<dbReference type="InParanoid" id="E3IXB8"/>
<dbReference type="Proteomes" id="UP000002484">
    <property type="component" value="Chromosome"/>
</dbReference>
<dbReference type="InterPro" id="IPR018392">
    <property type="entry name" value="LysM"/>
</dbReference>
<evidence type="ECO:0000313" key="2">
    <source>
        <dbReference type="EMBL" id="ADP85018.1"/>
    </source>
</evidence>
<dbReference type="Gene3D" id="3.10.350.10">
    <property type="entry name" value="LysM domain"/>
    <property type="match status" value="1"/>
</dbReference>
<dbReference type="CAZy" id="CBM50">
    <property type="family name" value="Carbohydrate-Binding Module Family 50"/>
</dbReference>
<dbReference type="PANTHER" id="PTHR34700">
    <property type="entry name" value="POTASSIUM BINDING PROTEIN KBP"/>
    <property type="match status" value="1"/>
</dbReference>
<dbReference type="eggNOG" id="COG1652">
    <property type="taxonomic scope" value="Bacteria"/>
</dbReference>
<organism evidence="2 3">
    <name type="scientific">Pseudofrankia inefficax (strain DSM 45817 / CECT 9037 / DDB 130130 / EuI1c)</name>
    <name type="common">Frankia inefficax</name>
    <dbReference type="NCBI Taxonomy" id="298654"/>
    <lineage>
        <taxon>Bacteria</taxon>
        <taxon>Bacillati</taxon>
        <taxon>Actinomycetota</taxon>
        <taxon>Actinomycetes</taxon>
        <taxon>Frankiales</taxon>
        <taxon>Frankiaceae</taxon>
        <taxon>Pseudofrankia</taxon>
    </lineage>
</organism>
<evidence type="ECO:0000259" key="1">
    <source>
        <dbReference type="PROSITE" id="PS51782"/>
    </source>
</evidence>
<evidence type="ECO:0000313" key="3">
    <source>
        <dbReference type="Proteomes" id="UP000002484"/>
    </source>
</evidence>
<feature type="domain" description="LysM" evidence="1">
    <location>
        <begin position="202"/>
        <end position="249"/>
    </location>
</feature>